<keyword evidence="2" id="KW-1185">Reference proteome</keyword>
<reference evidence="2" key="1">
    <citation type="journal article" date="2019" name="Int. J. Syst. Evol. Microbiol.">
        <title>The Global Catalogue of Microorganisms (GCM) 10K type strain sequencing project: providing services to taxonomists for standard genome sequencing and annotation.</title>
        <authorList>
            <consortium name="The Broad Institute Genomics Platform"/>
            <consortium name="The Broad Institute Genome Sequencing Center for Infectious Disease"/>
            <person name="Wu L."/>
            <person name="Ma J."/>
        </authorList>
    </citation>
    <scope>NUCLEOTIDE SEQUENCE [LARGE SCALE GENOMIC DNA]</scope>
    <source>
        <strain evidence="2">CGMCC 4.7683</strain>
    </source>
</reference>
<evidence type="ECO:0000313" key="2">
    <source>
        <dbReference type="Proteomes" id="UP000635387"/>
    </source>
</evidence>
<evidence type="ECO:0000313" key="1">
    <source>
        <dbReference type="EMBL" id="GHH17911.1"/>
    </source>
</evidence>
<gene>
    <name evidence="1" type="ORF">GCM10017790_35370</name>
</gene>
<organism evidence="1 2">
    <name type="scientific">Amycolatopsis oliviviridis</name>
    <dbReference type="NCBI Taxonomy" id="1471590"/>
    <lineage>
        <taxon>Bacteria</taxon>
        <taxon>Bacillati</taxon>
        <taxon>Actinomycetota</taxon>
        <taxon>Actinomycetes</taxon>
        <taxon>Pseudonocardiales</taxon>
        <taxon>Pseudonocardiaceae</taxon>
        <taxon>Amycolatopsis</taxon>
    </lineage>
</organism>
<protein>
    <submittedName>
        <fullName evidence="1">Uncharacterized protein</fullName>
    </submittedName>
</protein>
<sequence>MDVIAEVPLSVREVTVADAERSGEVGRFHGSASGDRQPGFGIVVCHGIDLRSGELPSPRTTTLKVAKGGWPLPDCEQSWISLAAPPAPSLTEGRKEH</sequence>
<dbReference type="EMBL" id="BNAY01000003">
    <property type="protein sequence ID" value="GHH17911.1"/>
    <property type="molecule type" value="Genomic_DNA"/>
</dbReference>
<dbReference type="Proteomes" id="UP000635387">
    <property type="component" value="Unassembled WGS sequence"/>
</dbReference>
<name>A0ABQ3LMX0_9PSEU</name>
<proteinExistence type="predicted"/>
<comment type="caution">
    <text evidence="1">The sequence shown here is derived from an EMBL/GenBank/DDBJ whole genome shotgun (WGS) entry which is preliminary data.</text>
</comment>
<accession>A0ABQ3LMX0</accession>